<comment type="caution">
    <text evidence="4">The sequence shown here is derived from an EMBL/GenBank/DDBJ whole genome shotgun (WGS) entry which is preliminary data.</text>
</comment>
<evidence type="ECO:0000313" key="4">
    <source>
        <dbReference type="EMBL" id="OLQ77623.1"/>
    </source>
</evidence>
<reference evidence="4 5" key="1">
    <citation type="submission" date="2016-09" db="EMBL/GenBank/DDBJ databases">
        <title>Photobacterium proteolyticum sp. nov. a protease producing bacterium isolated from ocean sediments of Laizhou Bay.</title>
        <authorList>
            <person name="Li Y."/>
        </authorList>
    </citation>
    <scope>NUCLEOTIDE SEQUENCE [LARGE SCALE GENOMIC DNA]</scope>
    <source>
        <strain evidence="4 5">13-12</strain>
    </source>
</reference>
<dbReference type="Gene3D" id="3.90.10.10">
    <property type="entry name" value="Cytochrome C3"/>
    <property type="match status" value="1"/>
</dbReference>
<feature type="signal peptide" evidence="2">
    <location>
        <begin position="1"/>
        <end position="29"/>
    </location>
</feature>
<dbReference type="RefSeq" id="WP_075763302.1">
    <property type="nucleotide sequence ID" value="NZ_MJIL01000060.1"/>
</dbReference>
<feature type="chain" id="PRO_5012435297" evidence="2">
    <location>
        <begin position="30"/>
        <end position="200"/>
    </location>
</feature>
<evidence type="ECO:0000256" key="2">
    <source>
        <dbReference type="SAM" id="SignalP"/>
    </source>
</evidence>
<keyword evidence="1 2" id="KW-0732">Signal</keyword>
<keyword evidence="5" id="KW-1185">Reference proteome</keyword>
<dbReference type="InterPro" id="IPR051829">
    <property type="entry name" value="Multiheme_Cytochr_ET"/>
</dbReference>
<proteinExistence type="predicted"/>
<accession>A0A1Q9GSD4</accession>
<dbReference type="InterPro" id="IPR053875">
    <property type="entry name" value="Cytochrom_c_NrfB-like_dom"/>
</dbReference>
<dbReference type="InterPro" id="IPR017564">
    <property type="entry name" value="Cyt_c_NrfB"/>
</dbReference>
<dbReference type="GO" id="GO:0016491">
    <property type="term" value="F:oxidoreductase activity"/>
    <property type="evidence" value="ECO:0007669"/>
    <property type="project" value="TreeGrafter"/>
</dbReference>
<sequence>MGNYKVAMNTVITFFVAICIFGFSMNVAADSKAEGATTAKPSVITQESGQHVVEFIRDRDYACTQCHKDERDTLKGAHGDVIHAQTNRDMTCTDCHSKVGKNHRDGAPMVTKFAAAQTVAGTEKPAADPAWIAKQNETCVNCHEPKDLREVNWTHDVHALDLSCASCHTIHPEKDPMKGIERKSKIKMCVDCHSDQKKEK</sequence>
<evidence type="ECO:0000256" key="1">
    <source>
        <dbReference type="ARBA" id="ARBA00022729"/>
    </source>
</evidence>
<gene>
    <name evidence="4" type="ORF">BIT28_04515</name>
</gene>
<dbReference type="GO" id="GO:0020037">
    <property type="term" value="F:heme binding"/>
    <property type="evidence" value="ECO:0007669"/>
    <property type="project" value="InterPro"/>
</dbReference>
<dbReference type="NCBIfam" id="NF008659">
    <property type="entry name" value="PRK11659.1"/>
    <property type="match status" value="1"/>
</dbReference>
<dbReference type="InterPro" id="IPR036280">
    <property type="entry name" value="Multihaem_cyt_sf"/>
</dbReference>
<protein>
    <submittedName>
        <fullName evidence="4">Cytochrome c nitrite reductase pentaheme subunit</fullName>
    </submittedName>
</protein>
<evidence type="ECO:0000259" key="3">
    <source>
        <dbReference type="Pfam" id="PF22678"/>
    </source>
</evidence>
<dbReference type="Pfam" id="PF22678">
    <property type="entry name" value="Cytochrom_c_NrfB-like"/>
    <property type="match status" value="1"/>
</dbReference>
<dbReference type="STRING" id="1903952.BIT28_04515"/>
<name>A0A1Q9GSD4_9GAMM</name>
<dbReference type="GO" id="GO:0042597">
    <property type="term" value="C:periplasmic space"/>
    <property type="evidence" value="ECO:0007669"/>
    <property type="project" value="InterPro"/>
</dbReference>
<feature type="domain" description="Cytochrome c-type protein NrfB-like" evidence="3">
    <location>
        <begin position="92"/>
        <end position="192"/>
    </location>
</feature>
<dbReference type="EMBL" id="MJIL01000060">
    <property type="protein sequence ID" value="OLQ77623.1"/>
    <property type="molecule type" value="Genomic_DNA"/>
</dbReference>
<evidence type="ECO:0000313" key="5">
    <source>
        <dbReference type="Proteomes" id="UP000186905"/>
    </source>
</evidence>
<dbReference type="PANTHER" id="PTHR35038">
    <property type="entry name" value="DISSIMILATORY SULFITE REDUCTASE SIRA"/>
    <property type="match status" value="1"/>
</dbReference>
<organism evidence="4 5">
    <name type="scientific">Photobacterium proteolyticum</name>
    <dbReference type="NCBI Taxonomy" id="1903952"/>
    <lineage>
        <taxon>Bacteria</taxon>
        <taxon>Pseudomonadati</taxon>
        <taxon>Pseudomonadota</taxon>
        <taxon>Gammaproteobacteria</taxon>
        <taxon>Vibrionales</taxon>
        <taxon>Vibrionaceae</taxon>
        <taxon>Photobacterium</taxon>
    </lineage>
</organism>
<dbReference type="Proteomes" id="UP000186905">
    <property type="component" value="Unassembled WGS sequence"/>
</dbReference>
<dbReference type="OrthoDB" id="6398708at2"/>
<dbReference type="PANTHER" id="PTHR35038:SF6">
    <property type="entry name" value="SURFACE LOCALIZED DECAHEME CYTOCHROME C LIPOPROTEIN"/>
    <property type="match status" value="1"/>
</dbReference>
<dbReference type="AlphaFoldDB" id="A0A1Q9GSD4"/>
<dbReference type="SUPFAM" id="SSF48695">
    <property type="entry name" value="Multiheme cytochromes"/>
    <property type="match status" value="1"/>
</dbReference>
<dbReference type="NCBIfam" id="TIGR03146">
    <property type="entry name" value="cyt_nit_nrfB"/>
    <property type="match status" value="1"/>
</dbReference>